<comment type="caution">
    <text evidence="3">The sequence shown here is derived from an EMBL/GenBank/DDBJ whole genome shotgun (WGS) entry which is preliminary data.</text>
</comment>
<evidence type="ECO:0000313" key="3">
    <source>
        <dbReference type="EMBL" id="NVK99418.1"/>
    </source>
</evidence>
<protein>
    <submittedName>
        <fullName evidence="3">DUF4142 domain-containing protein</fullName>
    </submittedName>
</protein>
<reference evidence="3 4" key="1">
    <citation type="journal article" date="2020" name="Proc. Natl. Acad. Sci. U.S.A.">
        <title>Ecological drivers of bacterial community assembly in synthetic phycospheres.</title>
        <authorList>
            <person name="Fu H."/>
            <person name="Uchimiya M."/>
            <person name="Gore J."/>
            <person name="Moran M.A."/>
        </authorList>
    </citation>
    <scope>NUCLEOTIDE SEQUENCE [LARGE SCALE GENOMIC DNA]</scope>
    <source>
        <strain evidence="3">HF-Din03</strain>
    </source>
</reference>
<dbReference type="Pfam" id="PF13628">
    <property type="entry name" value="DUF4142"/>
    <property type="match status" value="1"/>
</dbReference>
<dbReference type="Proteomes" id="UP000565723">
    <property type="component" value="Unassembled WGS sequence"/>
</dbReference>
<keyword evidence="1" id="KW-0732">Signal</keyword>
<evidence type="ECO:0000256" key="1">
    <source>
        <dbReference type="SAM" id="SignalP"/>
    </source>
</evidence>
<dbReference type="PANTHER" id="PTHR38593:SF1">
    <property type="entry name" value="BLR2558 PROTEIN"/>
    <property type="match status" value="1"/>
</dbReference>
<evidence type="ECO:0000313" key="4">
    <source>
        <dbReference type="Proteomes" id="UP000565723"/>
    </source>
</evidence>
<feature type="chain" id="PRO_5033005617" evidence="1">
    <location>
        <begin position="22"/>
        <end position="174"/>
    </location>
</feature>
<dbReference type="InterPro" id="IPR025419">
    <property type="entry name" value="DUF4142"/>
</dbReference>
<proteinExistence type="predicted"/>
<organism evidence="3 4">
    <name type="scientific">Ruegeria pomeroyi</name>
    <dbReference type="NCBI Taxonomy" id="89184"/>
    <lineage>
        <taxon>Bacteria</taxon>
        <taxon>Pseudomonadati</taxon>
        <taxon>Pseudomonadota</taxon>
        <taxon>Alphaproteobacteria</taxon>
        <taxon>Rhodobacterales</taxon>
        <taxon>Roseobacteraceae</taxon>
        <taxon>Ruegeria</taxon>
    </lineage>
</organism>
<feature type="domain" description="DUF4142" evidence="2">
    <location>
        <begin position="26"/>
        <end position="167"/>
    </location>
</feature>
<dbReference type="InterPro" id="IPR012347">
    <property type="entry name" value="Ferritin-like"/>
</dbReference>
<dbReference type="OMA" id="HEQHAEH"/>
<dbReference type="AlphaFoldDB" id="A0A850LN18"/>
<feature type="signal peptide" evidence="1">
    <location>
        <begin position="1"/>
        <end position="21"/>
    </location>
</feature>
<dbReference type="Gene3D" id="1.20.1260.10">
    <property type="match status" value="1"/>
</dbReference>
<sequence>MKTLTLAAAIAVGFVAQSASAADKMNDLEIAHTAYTAGQLDIRYAHLALAVSDNAEVRAFAETMIRDHTAVNAAAGDLITKLNVTPQDNDLSRTLVKGAADKRAELISLSGKAFDCAYAQNELGYHQVVNKTVEGVFIPAVTVEPLKDLLSDALVTFKVHEGHAEQMVNGLQCG</sequence>
<name>A0A850LN18_9RHOB</name>
<gene>
    <name evidence="3" type="ORF">HW564_21045</name>
</gene>
<dbReference type="PANTHER" id="PTHR38593">
    <property type="entry name" value="BLR2558 PROTEIN"/>
    <property type="match status" value="1"/>
</dbReference>
<evidence type="ECO:0000259" key="2">
    <source>
        <dbReference type="Pfam" id="PF13628"/>
    </source>
</evidence>
<accession>A0A850LN18</accession>
<dbReference type="EMBL" id="JABXIY010000067">
    <property type="protein sequence ID" value="NVK99418.1"/>
    <property type="molecule type" value="Genomic_DNA"/>
</dbReference>
<dbReference type="RefSeq" id="WP_011046019.1">
    <property type="nucleotide sequence ID" value="NZ_CP076685.1"/>
</dbReference>